<feature type="domain" description="MacB-like periplasmic core" evidence="9">
    <location>
        <begin position="21"/>
        <end position="222"/>
    </location>
</feature>
<organism evidence="10 11">
    <name type="scientific">Filifactor alocis (strain ATCC 35896 / CCUG 47790 / D40 B5)</name>
    <name type="common">Fusobacterium alocis</name>
    <dbReference type="NCBI Taxonomy" id="546269"/>
    <lineage>
        <taxon>Bacteria</taxon>
        <taxon>Bacillati</taxon>
        <taxon>Bacillota</taxon>
        <taxon>Clostridia</taxon>
        <taxon>Peptostreptococcales</taxon>
        <taxon>Filifactoraceae</taxon>
        <taxon>Filifactor</taxon>
    </lineage>
</organism>
<comment type="similarity">
    <text evidence="6">Belongs to the ABC-4 integral membrane protein family.</text>
</comment>
<dbReference type="GO" id="GO:0022857">
    <property type="term" value="F:transmembrane transporter activity"/>
    <property type="evidence" value="ECO:0007669"/>
    <property type="project" value="TreeGrafter"/>
</dbReference>
<keyword evidence="3 7" id="KW-0812">Transmembrane</keyword>
<protein>
    <submittedName>
        <fullName evidence="10">Efflux ABC transporter, permease protein</fullName>
    </submittedName>
</protein>
<evidence type="ECO:0000259" key="9">
    <source>
        <dbReference type="Pfam" id="PF12704"/>
    </source>
</evidence>
<dbReference type="GO" id="GO:0005886">
    <property type="term" value="C:plasma membrane"/>
    <property type="evidence" value="ECO:0007669"/>
    <property type="project" value="UniProtKB-SubCell"/>
</dbReference>
<evidence type="ECO:0000256" key="5">
    <source>
        <dbReference type="ARBA" id="ARBA00023136"/>
    </source>
</evidence>
<evidence type="ECO:0000256" key="4">
    <source>
        <dbReference type="ARBA" id="ARBA00022989"/>
    </source>
</evidence>
<keyword evidence="2" id="KW-1003">Cell membrane</keyword>
<feature type="transmembrane region" description="Helical" evidence="7">
    <location>
        <begin position="330"/>
        <end position="352"/>
    </location>
</feature>
<evidence type="ECO:0000256" key="7">
    <source>
        <dbReference type="SAM" id="Phobius"/>
    </source>
</evidence>
<evidence type="ECO:0000256" key="6">
    <source>
        <dbReference type="ARBA" id="ARBA00038076"/>
    </source>
</evidence>
<proteinExistence type="inferred from homology"/>
<evidence type="ECO:0000313" key="11">
    <source>
        <dbReference type="Proteomes" id="UP000007468"/>
    </source>
</evidence>
<feature type="transmembrane region" description="Helical" evidence="7">
    <location>
        <begin position="282"/>
        <end position="309"/>
    </location>
</feature>
<dbReference type="Proteomes" id="UP000007468">
    <property type="component" value="Chromosome"/>
</dbReference>
<dbReference type="InterPro" id="IPR025857">
    <property type="entry name" value="MacB_PCD"/>
</dbReference>
<comment type="subcellular location">
    <subcellularLocation>
        <location evidence="1">Cell membrane</location>
        <topology evidence="1">Multi-pass membrane protein</topology>
    </subcellularLocation>
</comment>
<dbReference type="PANTHER" id="PTHR30572">
    <property type="entry name" value="MEMBRANE COMPONENT OF TRANSPORTER-RELATED"/>
    <property type="match status" value="1"/>
</dbReference>
<dbReference type="AlphaFoldDB" id="D6GTX4"/>
<dbReference type="Pfam" id="PF02687">
    <property type="entry name" value="FtsX"/>
    <property type="match status" value="1"/>
</dbReference>
<accession>D6GTX4</accession>
<dbReference type="Pfam" id="PF12704">
    <property type="entry name" value="MacB_PCD"/>
    <property type="match status" value="1"/>
</dbReference>
<keyword evidence="4 7" id="KW-1133">Transmembrane helix</keyword>
<dbReference type="EMBL" id="CP002390">
    <property type="protein sequence ID" value="EFE27645.1"/>
    <property type="molecule type" value="Genomic_DNA"/>
</dbReference>
<keyword evidence="5 7" id="KW-0472">Membrane</keyword>
<keyword evidence="11" id="KW-1185">Reference proteome</keyword>
<gene>
    <name evidence="10" type="ordered locus">HMPREF0389_01564</name>
</gene>
<dbReference type="eggNOG" id="COG0577">
    <property type="taxonomic scope" value="Bacteria"/>
</dbReference>
<evidence type="ECO:0000259" key="8">
    <source>
        <dbReference type="Pfam" id="PF02687"/>
    </source>
</evidence>
<dbReference type="STRING" id="546269.HMPREF0389_01564"/>
<feature type="domain" description="ABC3 transporter permease C-terminal" evidence="8">
    <location>
        <begin position="289"/>
        <end position="402"/>
    </location>
</feature>
<feature type="transmembrane region" description="Helical" evidence="7">
    <location>
        <begin position="372"/>
        <end position="392"/>
    </location>
</feature>
<evidence type="ECO:0000256" key="1">
    <source>
        <dbReference type="ARBA" id="ARBA00004651"/>
    </source>
</evidence>
<dbReference type="KEGG" id="faa:HMPREF0389_01564"/>
<feature type="transmembrane region" description="Helical" evidence="7">
    <location>
        <begin position="21"/>
        <end position="42"/>
    </location>
</feature>
<sequence>MLIKESFLLALSAVRVNRMRSFLTMLGIVIGIGSVIGITAIGDSIKSIMGKEIDNIGTNQIFIALSWEKEEHGDDEYFTMDDFRAVEEKFGDKIVYMVPGNASKEIERKFGNKKYTIALTGARGGLLEQRSNISIVEGRMITEEDVEQENDVIVIDKKLAQEVAGGVDVIGQKLEIDFGDSVKELTVVGVVEETVSAFAQQIGISDKNKITCYVPYTLFDVESEFGVGYISFYHRKDMSISQEQLVKEVGDFLIATKGVPKDSYRQESVEKQASQINGMLSLISLGIGVIASISLIVGGIGIMNIMLVSVTERTREIGIRKALGAKTKNILFQFLIESSILSLIGGLIGIVVGLGIGKLGAILAKVDLKINIPVIVGAVIFSSLVGMFFGLYPAKRAAKLDPIEALRYE</sequence>
<evidence type="ECO:0000256" key="2">
    <source>
        <dbReference type="ARBA" id="ARBA00022475"/>
    </source>
</evidence>
<name>D6GTX4_FILAD</name>
<reference evidence="11" key="1">
    <citation type="submission" date="2010-12" db="EMBL/GenBank/DDBJ databases">
        <title>The genome sequence of Filifactor alocis strain ATCC 35896.</title>
        <authorList>
            <consortium name="The Broad Institute Genome Sequencing Platform"/>
            <person name="Ward D."/>
            <person name="Earl A."/>
            <person name="Feldgarden M."/>
            <person name="Young S.K."/>
            <person name="Gargeya S."/>
            <person name="Zeng Q."/>
            <person name="Alvarado L."/>
            <person name="Berlin A."/>
            <person name="Bochicchio J."/>
            <person name="Chapman S.B."/>
            <person name="Chen Z."/>
            <person name="Freedman E."/>
            <person name="Gellesch M."/>
            <person name="Goldberg J."/>
            <person name="Griggs A."/>
            <person name="Gujja S."/>
            <person name="Heilman E."/>
            <person name="Heiman D."/>
            <person name="Howarth C."/>
            <person name="Mehta T."/>
            <person name="Neiman D."/>
            <person name="Pearson M."/>
            <person name="Roberts A."/>
            <person name="Saif S."/>
            <person name="Shea T."/>
            <person name="Shenoy N."/>
            <person name="Sisk P."/>
            <person name="Stolte C."/>
            <person name="Sykes S."/>
            <person name="White J."/>
            <person name="Yandava C."/>
            <person name="Izard J."/>
            <person name="Blanton J.M."/>
            <person name="Baranova O.V."/>
            <person name="Tanner A.C."/>
            <person name="Dewhirst F.E."/>
            <person name="Haas B."/>
            <person name="Nusbaum C."/>
            <person name="Birren B."/>
        </authorList>
    </citation>
    <scope>NUCLEOTIDE SEQUENCE [LARGE SCALE GENOMIC DNA]</scope>
    <source>
        <strain evidence="11">ATCC 35896 / D40 B5</strain>
    </source>
</reference>
<dbReference type="InterPro" id="IPR003838">
    <property type="entry name" value="ABC3_permease_C"/>
</dbReference>
<evidence type="ECO:0000313" key="10">
    <source>
        <dbReference type="EMBL" id="EFE27645.1"/>
    </source>
</evidence>
<dbReference type="RefSeq" id="WP_014262379.1">
    <property type="nucleotide sequence ID" value="NC_016630.1"/>
</dbReference>
<dbReference type="PANTHER" id="PTHR30572:SF4">
    <property type="entry name" value="ABC TRANSPORTER PERMEASE YTRF"/>
    <property type="match status" value="1"/>
</dbReference>
<dbReference type="InterPro" id="IPR050250">
    <property type="entry name" value="Macrolide_Exporter_MacB"/>
</dbReference>
<evidence type="ECO:0000256" key="3">
    <source>
        <dbReference type="ARBA" id="ARBA00022692"/>
    </source>
</evidence>